<evidence type="ECO:0000256" key="4">
    <source>
        <dbReference type="ARBA" id="ARBA00022475"/>
    </source>
</evidence>
<name>A0A4R5LUX7_9GAMM</name>
<dbReference type="InterPro" id="IPR005628">
    <property type="entry name" value="GspK"/>
</dbReference>
<comment type="caution">
    <text evidence="11">The sequence shown here is derived from an EMBL/GenBank/DDBJ whole genome shotgun (WGS) entry which is preliminary data.</text>
</comment>
<evidence type="ECO:0000313" key="11">
    <source>
        <dbReference type="EMBL" id="TDG15236.1"/>
    </source>
</evidence>
<dbReference type="Proteomes" id="UP000295554">
    <property type="component" value="Unassembled WGS sequence"/>
</dbReference>
<dbReference type="PANTHER" id="PTHR38831:SF1">
    <property type="entry name" value="TYPE II SECRETION SYSTEM PROTEIN K-RELATED"/>
    <property type="match status" value="1"/>
</dbReference>
<dbReference type="AlphaFoldDB" id="A0A4R5LUX7"/>
<dbReference type="Gene3D" id="1.10.40.60">
    <property type="entry name" value="EpsJ-like"/>
    <property type="match status" value="1"/>
</dbReference>
<keyword evidence="6" id="KW-0812">Transmembrane</keyword>
<dbReference type="GO" id="GO:0005886">
    <property type="term" value="C:plasma membrane"/>
    <property type="evidence" value="ECO:0007669"/>
    <property type="project" value="UniProtKB-SubCell"/>
</dbReference>
<dbReference type="InterPro" id="IPR049031">
    <property type="entry name" value="T2SSK_SAM-like_1st"/>
</dbReference>
<accession>A0A4R5LUX7</accession>
<evidence type="ECO:0000256" key="5">
    <source>
        <dbReference type="ARBA" id="ARBA00022519"/>
    </source>
</evidence>
<dbReference type="SUPFAM" id="SSF158544">
    <property type="entry name" value="GspK insert domain-like"/>
    <property type="match status" value="1"/>
</dbReference>
<evidence type="ECO:0000256" key="8">
    <source>
        <dbReference type="ARBA" id="ARBA00022989"/>
    </source>
</evidence>
<comment type="subcellular location">
    <subcellularLocation>
        <location evidence="1">Cell inner membrane</location>
    </subcellularLocation>
</comment>
<keyword evidence="9" id="KW-0472">Membrane</keyword>
<feature type="domain" description="T2SS protein K first SAM-like" evidence="10">
    <location>
        <begin position="100"/>
        <end position="191"/>
    </location>
</feature>
<dbReference type="Pfam" id="PF21687">
    <property type="entry name" value="T2SSK_1st"/>
    <property type="match status" value="1"/>
</dbReference>
<evidence type="ECO:0000313" key="12">
    <source>
        <dbReference type="Proteomes" id="UP000295554"/>
    </source>
</evidence>
<gene>
    <name evidence="11" type="ORF">E2F43_03100</name>
</gene>
<keyword evidence="12" id="KW-1185">Reference proteome</keyword>
<protein>
    <recommendedName>
        <fullName evidence="10">T2SS protein K first SAM-like domain-containing protein</fullName>
    </recommendedName>
</protein>
<organism evidence="11 12">
    <name type="scientific">Seongchinamella unica</name>
    <dbReference type="NCBI Taxonomy" id="2547392"/>
    <lineage>
        <taxon>Bacteria</taxon>
        <taxon>Pseudomonadati</taxon>
        <taxon>Pseudomonadota</taxon>
        <taxon>Gammaproteobacteria</taxon>
        <taxon>Cellvibrionales</taxon>
        <taxon>Halieaceae</taxon>
        <taxon>Seongchinamella</taxon>
    </lineage>
</organism>
<evidence type="ECO:0000259" key="10">
    <source>
        <dbReference type="Pfam" id="PF21687"/>
    </source>
</evidence>
<proteinExistence type="inferred from homology"/>
<dbReference type="PANTHER" id="PTHR38831">
    <property type="entry name" value="TYPE II SECRETION SYSTEM PROTEIN K"/>
    <property type="match status" value="1"/>
</dbReference>
<evidence type="ECO:0000256" key="6">
    <source>
        <dbReference type="ARBA" id="ARBA00022692"/>
    </source>
</evidence>
<dbReference type="OrthoDB" id="6388271at2"/>
<evidence type="ECO:0000256" key="3">
    <source>
        <dbReference type="ARBA" id="ARBA00022448"/>
    </source>
</evidence>
<keyword evidence="8" id="KW-1133">Transmembrane helix</keyword>
<evidence type="ECO:0000256" key="1">
    <source>
        <dbReference type="ARBA" id="ARBA00004533"/>
    </source>
</evidence>
<reference evidence="11 12" key="1">
    <citation type="submission" date="2019-03" db="EMBL/GenBank/DDBJ databases">
        <title>Seongchinamella monodicae gen. nov., sp. nov., a novel member of the Gammaproteobacteria isolated from a tidal mudflat of beach.</title>
        <authorList>
            <person name="Yang H.G."/>
            <person name="Kang J.W."/>
            <person name="Lee S.D."/>
        </authorList>
    </citation>
    <scope>NUCLEOTIDE SEQUENCE [LARGE SCALE GENOMIC DNA]</scope>
    <source>
        <strain evidence="11 12">GH4-78</strain>
    </source>
</reference>
<keyword evidence="4" id="KW-1003">Cell membrane</keyword>
<keyword evidence="5" id="KW-0997">Cell inner membrane</keyword>
<dbReference type="GO" id="GO:0009306">
    <property type="term" value="P:protein secretion"/>
    <property type="evidence" value="ECO:0007669"/>
    <property type="project" value="InterPro"/>
</dbReference>
<dbReference type="RefSeq" id="WP_133209436.1">
    <property type="nucleotide sequence ID" value="NZ_SMSE01000001.1"/>
</dbReference>
<keyword evidence="3" id="KW-0813">Transport</keyword>
<keyword evidence="7" id="KW-0653">Protein transport</keyword>
<comment type="similarity">
    <text evidence="2">Belongs to the GSP K family.</text>
</comment>
<dbReference type="EMBL" id="SMSE01000001">
    <property type="protein sequence ID" value="TDG15236.1"/>
    <property type="molecule type" value="Genomic_DNA"/>
</dbReference>
<evidence type="ECO:0000256" key="9">
    <source>
        <dbReference type="ARBA" id="ARBA00023136"/>
    </source>
</evidence>
<dbReference type="InterPro" id="IPR038072">
    <property type="entry name" value="GspK_central_sf"/>
</dbReference>
<evidence type="ECO:0000256" key="7">
    <source>
        <dbReference type="ARBA" id="ARBA00022927"/>
    </source>
</evidence>
<sequence length="314" mass="34531">MNRGSPRGFALISALWLLVLMSVIASALAWSNRMSVQGMAALVGGAQARYLAEGAVQLVFANLLEISPTDRLLADGEILRLELPGGQVVLEVTDESGKVDINQSEQSMLARLLYSLDVDPSLADALADAIVDFRDPDSLRHLNGAEDDDYASAGLPWDAKDADFTDIGELRKVLGMDEVIFEKLRPHVTLYSRQRGVNPEVAALPVLMAISNESVFSLEDYIEQRRRNHADGLPPPDPPAVDRRFLTRARGVTYNLKALGRTARGQYGGLTTTIRLRRSRSTALIQTLEWSPYLHRGAGQDPLKMVFDTGYREG</sequence>
<evidence type="ECO:0000256" key="2">
    <source>
        <dbReference type="ARBA" id="ARBA00007246"/>
    </source>
</evidence>